<keyword evidence="5" id="KW-1185">Reference proteome</keyword>
<reference evidence="4 5" key="1">
    <citation type="submission" date="2024-05" db="EMBL/GenBank/DDBJ databases">
        <title>Three bacterial strains, DH-69, EH-24, and ECK-19 isolated from coastal sediments.</title>
        <authorList>
            <person name="Ye Y.-Q."/>
            <person name="Du Z.-J."/>
        </authorList>
    </citation>
    <scope>NUCLEOTIDE SEQUENCE [LARGE SCALE GENOMIC DNA]</scope>
    <source>
        <strain evidence="4 5">ECK-19</strain>
    </source>
</reference>
<dbReference type="PANTHER" id="PTHR21013:SF10">
    <property type="entry name" value="ATP SYNTHASE MITOCHONDRIAL F1 COMPLEX ASSEMBLY FACTOR 2"/>
    <property type="match status" value="1"/>
</dbReference>
<evidence type="ECO:0000313" key="4">
    <source>
        <dbReference type="EMBL" id="MEX6634023.1"/>
    </source>
</evidence>
<keyword evidence="3" id="KW-0143">Chaperone</keyword>
<dbReference type="InterPro" id="IPR011419">
    <property type="entry name" value="ATP12_ATP_synth-F1-assembly"/>
</dbReference>
<comment type="caution">
    <text evidence="4">The sequence shown here is derived from an EMBL/GenBank/DDBJ whole genome shotgun (WGS) entry which is preliminary data.</text>
</comment>
<dbReference type="InterPro" id="IPR023335">
    <property type="entry name" value="ATP12_ortho_dom_sf"/>
</dbReference>
<accession>A0ABV3Z649</accession>
<dbReference type="SUPFAM" id="SSF160909">
    <property type="entry name" value="ATP12-like"/>
    <property type="match status" value="1"/>
</dbReference>
<protein>
    <submittedName>
        <fullName evidence="4">ATP12 family protein</fullName>
    </submittedName>
</protein>
<evidence type="ECO:0000256" key="2">
    <source>
        <dbReference type="ARBA" id="ARBA00022946"/>
    </source>
</evidence>
<name>A0ABV3Z649_9PROT</name>
<evidence type="ECO:0000256" key="1">
    <source>
        <dbReference type="ARBA" id="ARBA00008231"/>
    </source>
</evidence>
<dbReference type="PANTHER" id="PTHR21013">
    <property type="entry name" value="ATP SYNTHASE MITOCHONDRIAL F1 COMPLEX ASSEMBLY FACTOR 2/ATP12 PROTEIN, MITOCHONDRIAL PRECURSOR"/>
    <property type="match status" value="1"/>
</dbReference>
<dbReference type="Pfam" id="PF07542">
    <property type="entry name" value="ATP12"/>
    <property type="match status" value="1"/>
</dbReference>
<dbReference type="EMBL" id="JBEHZE010000001">
    <property type="protein sequence ID" value="MEX6634023.1"/>
    <property type="molecule type" value="Genomic_DNA"/>
</dbReference>
<dbReference type="RefSeq" id="WP_369314016.1">
    <property type="nucleotide sequence ID" value="NZ_JBEHZE010000001.1"/>
</dbReference>
<dbReference type="Gene3D" id="3.30.2180.10">
    <property type="entry name" value="ATP12-like"/>
    <property type="match status" value="1"/>
</dbReference>
<comment type="similarity">
    <text evidence="1">Belongs to the ATP12 family.</text>
</comment>
<dbReference type="Gene3D" id="1.10.3580.10">
    <property type="entry name" value="ATP12 ATPase"/>
    <property type="match status" value="1"/>
</dbReference>
<organism evidence="4 5">
    <name type="scientific">Hyphococcus lacteus</name>
    <dbReference type="NCBI Taxonomy" id="3143536"/>
    <lineage>
        <taxon>Bacteria</taxon>
        <taxon>Pseudomonadati</taxon>
        <taxon>Pseudomonadota</taxon>
        <taxon>Alphaproteobacteria</taxon>
        <taxon>Parvularculales</taxon>
        <taxon>Parvularculaceae</taxon>
        <taxon>Hyphococcus</taxon>
    </lineage>
</organism>
<evidence type="ECO:0000313" key="5">
    <source>
        <dbReference type="Proteomes" id="UP001560685"/>
    </source>
</evidence>
<sequence>MKSEPVLPKRFYEAVSVEPADDRFAILLDGRSAKTAGGNILSAPTKGLADEVAEEWNTQESHIDRKTMRLTGILSAAIDGDEDGRHEWIDEIVSYLGSDLVCYRADVPEALNTAQSECWDPYIDFIRNEFGAMLVTTTGIVAIGQPDASIQSIRRALEAETSERLFALQIATAISGSAVLALALWRGFVAPTEIFDASRVDEHFQETRWGIDDEAKAREEHLKKDFLTTAKFLSLL</sequence>
<gene>
    <name evidence="4" type="ORF">ABFZ84_10720</name>
</gene>
<keyword evidence="2" id="KW-0809">Transit peptide</keyword>
<dbReference type="Proteomes" id="UP001560685">
    <property type="component" value="Unassembled WGS sequence"/>
</dbReference>
<dbReference type="InterPro" id="IPR042272">
    <property type="entry name" value="ATP12_ATP_synth-F1-assembly_N"/>
</dbReference>
<proteinExistence type="inferred from homology"/>
<evidence type="ECO:0000256" key="3">
    <source>
        <dbReference type="ARBA" id="ARBA00023186"/>
    </source>
</evidence>